<evidence type="ECO:0000313" key="3">
    <source>
        <dbReference type="Proteomes" id="UP000007844"/>
    </source>
</evidence>
<name>F3YWI0_DESAF</name>
<dbReference type="PANTHER" id="PTHR43685">
    <property type="entry name" value="GLYCOSYLTRANSFERASE"/>
    <property type="match status" value="1"/>
</dbReference>
<dbReference type="InterPro" id="IPR029044">
    <property type="entry name" value="Nucleotide-diphossugar_trans"/>
</dbReference>
<dbReference type="AlphaFoldDB" id="F3YWI0"/>
<dbReference type="Gene3D" id="3.90.550.10">
    <property type="entry name" value="Spore Coat Polysaccharide Biosynthesis Protein SpsA, Chain A"/>
    <property type="match status" value="1"/>
</dbReference>
<protein>
    <submittedName>
        <fullName evidence="2">Glycosyl transferase family 2</fullName>
    </submittedName>
</protein>
<evidence type="ECO:0000259" key="1">
    <source>
        <dbReference type="Pfam" id="PF00535"/>
    </source>
</evidence>
<dbReference type="RefSeq" id="WP_014259181.1">
    <property type="nucleotide sequence ID" value="NC_016629.1"/>
</dbReference>
<organism evidence="2 3">
    <name type="scientific">Desulfocurvibacter africanus subsp. africanus str. Walvis Bay</name>
    <dbReference type="NCBI Taxonomy" id="690850"/>
    <lineage>
        <taxon>Bacteria</taxon>
        <taxon>Pseudomonadati</taxon>
        <taxon>Thermodesulfobacteriota</taxon>
        <taxon>Desulfovibrionia</taxon>
        <taxon>Desulfovibrionales</taxon>
        <taxon>Desulfovibrionaceae</taxon>
        <taxon>Desulfocurvibacter</taxon>
    </lineage>
</organism>
<dbReference type="EMBL" id="CP003221">
    <property type="protein sequence ID" value="EGJ49366.1"/>
    <property type="molecule type" value="Genomic_DNA"/>
</dbReference>
<accession>F3YWI0</accession>
<dbReference type="Proteomes" id="UP000007844">
    <property type="component" value="Chromosome"/>
</dbReference>
<evidence type="ECO:0000313" key="2">
    <source>
        <dbReference type="EMBL" id="EGJ49366.1"/>
    </source>
</evidence>
<sequence>MLVKEIIQDSIWMPGLNYGKAPVELSILLPTYRRFECGLFEKCVNSLLAQTFCNFEIIIIDDCSIDGTFDRIKRYMQEDGRVSCIRHQRNIGLPAISEYEGYCRANGIYIGYAFDDCVFKADAYEKLFYEVKRLNAKVVFGYASATNSAGFKELFGKVDDANDLAALRLNNFIPNCGFLIHRDVLETVGHYDPHISLIRLCDWDFWIRIYKQYDIVPVDVYVAHEGGTILRDSLGNSFELNFQAVFAQIYRDRSELLSTKNFPEYEVIDPPHGLCIEAFDAFKGLVERDFRKRFWCVPTPTSEGDIEAKSEGALVTCFIDACTSLYFDGLEKDMAEKLYYMSPAIHYNTPECIATCGYVIISRDLNNRDIFNTATAAIKMGTPTYYYTDDNFPVLAEEGRWDKYFLSEEFRRVLREFDGVIVTTPALVEYFTSMKLHENCLLMPPIYRLDIPLPENRVKAAPGTITVAFQGGTHRSKPFLQIIYPAIKRLAKNYRIRLVCPDFIAKTIEPAHNVELISLPFRVDYVKFIQLFRMYEPDLVLHANDRSANNKYKSVNALLNATLMGACLVASKDDPYTGLPENVVTLAENAIEEWEARIRMIIEKPEYRKAQLVAADKYCREHYNAAINSKILREISFKHAAPNAFEVRLRMRRMLIHSLHQTETLATELGFRMTLHAIAKLARHLMHLVKMRGMKHYLKKARDIVTC</sequence>
<dbReference type="InterPro" id="IPR050834">
    <property type="entry name" value="Glycosyltransf_2"/>
</dbReference>
<dbReference type="eggNOG" id="COG1216">
    <property type="taxonomic scope" value="Bacteria"/>
</dbReference>
<dbReference type="HOGENOM" id="CLU_390150_0_0_7"/>
<dbReference type="Pfam" id="PF00535">
    <property type="entry name" value="Glycos_transf_2"/>
    <property type="match status" value="1"/>
</dbReference>
<keyword evidence="3" id="KW-1185">Reference proteome</keyword>
<feature type="domain" description="Glycosyltransferase 2-like" evidence="1">
    <location>
        <begin position="26"/>
        <end position="147"/>
    </location>
</feature>
<reference evidence="2 3" key="1">
    <citation type="journal article" date="2011" name="J. Bacteriol.">
        <title>Genome sequence of the mercury-methylating and pleomorphic Desulfovibrio africanus Strain Walvis Bay.</title>
        <authorList>
            <person name="Brown S.D."/>
            <person name="Wall J.D."/>
            <person name="Kucken A.M."/>
            <person name="Gilmour C.C."/>
            <person name="Podar M."/>
            <person name="Brandt C.C."/>
            <person name="Teshima H."/>
            <person name="Detter J.C."/>
            <person name="Han C.S."/>
            <person name="Land M.L."/>
            <person name="Lucas S."/>
            <person name="Han J."/>
            <person name="Pennacchio L."/>
            <person name="Nolan M."/>
            <person name="Pitluck S."/>
            <person name="Woyke T."/>
            <person name="Goodwin L."/>
            <person name="Palumbo A.V."/>
            <person name="Elias D.A."/>
        </authorList>
    </citation>
    <scope>NUCLEOTIDE SEQUENCE [LARGE SCALE GENOMIC DNA]</scope>
    <source>
        <strain evidence="2 3">Walvis Bay</strain>
    </source>
</reference>
<dbReference type="InterPro" id="IPR001173">
    <property type="entry name" value="Glyco_trans_2-like"/>
</dbReference>
<dbReference type="SUPFAM" id="SSF53756">
    <property type="entry name" value="UDP-Glycosyltransferase/glycogen phosphorylase"/>
    <property type="match status" value="1"/>
</dbReference>
<dbReference type="GO" id="GO:0016740">
    <property type="term" value="F:transferase activity"/>
    <property type="evidence" value="ECO:0007669"/>
    <property type="project" value="UniProtKB-KW"/>
</dbReference>
<gene>
    <name evidence="2" type="ORF">Desaf_1018</name>
</gene>
<dbReference type="STRING" id="690850.Desaf_1018"/>
<keyword evidence="2" id="KW-0808">Transferase</keyword>
<proteinExistence type="predicted"/>
<dbReference type="KEGG" id="daf:Desaf_1018"/>
<dbReference type="SUPFAM" id="SSF53448">
    <property type="entry name" value="Nucleotide-diphospho-sugar transferases"/>
    <property type="match status" value="1"/>
</dbReference>
<dbReference type="PANTHER" id="PTHR43685:SF11">
    <property type="entry name" value="GLYCOSYLTRANSFERASE TAGX-RELATED"/>
    <property type="match status" value="1"/>
</dbReference>